<accession>A0A9D4CEQ1</accession>
<comment type="caution">
    <text evidence="1">The sequence shown here is derived from an EMBL/GenBank/DDBJ whole genome shotgun (WGS) entry which is preliminary data.</text>
</comment>
<evidence type="ECO:0000313" key="2">
    <source>
        <dbReference type="Proteomes" id="UP000828390"/>
    </source>
</evidence>
<dbReference type="AlphaFoldDB" id="A0A9D4CEQ1"/>
<reference evidence="1" key="2">
    <citation type="submission" date="2020-11" db="EMBL/GenBank/DDBJ databases">
        <authorList>
            <person name="McCartney M.A."/>
            <person name="Auch B."/>
            <person name="Kono T."/>
            <person name="Mallez S."/>
            <person name="Becker A."/>
            <person name="Gohl D.M."/>
            <person name="Silverstein K.A.T."/>
            <person name="Koren S."/>
            <person name="Bechman K.B."/>
            <person name="Herman A."/>
            <person name="Abrahante J.E."/>
            <person name="Garbe J."/>
        </authorList>
    </citation>
    <scope>NUCLEOTIDE SEQUENCE</scope>
    <source>
        <strain evidence="1">Duluth1</strain>
        <tissue evidence="1">Whole animal</tissue>
    </source>
</reference>
<dbReference type="EMBL" id="JAIWYP010000013">
    <property type="protein sequence ID" value="KAH3722145.1"/>
    <property type="molecule type" value="Genomic_DNA"/>
</dbReference>
<evidence type="ECO:0000313" key="1">
    <source>
        <dbReference type="EMBL" id="KAH3722145.1"/>
    </source>
</evidence>
<organism evidence="1 2">
    <name type="scientific">Dreissena polymorpha</name>
    <name type="common">Zebra mussel</name>
    <name type="synonym">Mytilus polymorpha</name>
    <dbReference type="NCBI Taxonomy" id="45954"/>
    <lineage>
        <taxon>Eukaryota</taxon>
        <taxon>Metazoa</taxon>
        <taxon>Spiralia</taxon>
        <taxon>Lophotrochozoa</taxon>
        <taxon>Mollusca</taxon>
        <taxon>Bivalvia</taxon>
        <taxon>Autobranchia</taxon>
        <taxon>Heteroconchia</taxon>
        <taxon>Euheterodonta</taxon>
        <taxon>Imparidentia</taxon>
        <taxon>Neoheterodontei</taxon>
        <taxon>Myida</taxon>
        <taxon>Dreissenoidea</taxon>
        <taxon>Dreissenidae</taxon>
        <taxon>Dreissena</taxon>
    </lineage>
</organism>
<proteinExistence type="predicted"/>
<sequence>MFNLDAEVDRNEEFQRHFLRSLRSGEVEAMSPSIVLRPFSILLGAGQVEVKSIVQV</sequence>
<name>A0A9D4CEQ1_DREPO</name>
<protein>
    <submittedName>
        <fullName evidence="1">Uncharacterized protein</fullName>
    </submittedName>
</protein>
<gene>
    <name evidence="1" type="ORF">DPMN_065098</name>
</gene>
<keyword evidence="2" id="KW-1185">Reference proteome</keyword>
<reference evidence="1" key="1">
    <citation type="journal article" date="2019" name="bioRxiv">
        <title>The Genome of the Zebra Mussel, Dreissena polymorpha: A Resource for Invasive Species Research.</title>
        <authorList>
            <person name="McCartney M.A."/>
            <person name="Auch B."/>
            <person name="Kono T."/>
            <person name="Mallez S."/>
            <person name="Zhang Y."/>
            <person name="Obille A."/>
            <person name="Becker A."/>
            <person name="Abrahante J.E."/>
            <person name="Garbe J."/>
            <person name="Badalamenti J.P."/>
            <person name="Herman A."/>
            <person name="Mangelson H."/>
            <person name="Liachko I."/>
            <person name="Sullivan S."/>
            <person name="Sone E.D."/>
            <person name="Koren S."/>
            <person name="Silverstein K.A.T."/>
            <person name="Beckman K.B."/>
            <person name="Gohl D.M."/>
        </authorList>
    </citation>
    <scope>NUCLEOTIDE SEQUENCE</scope>
    <source>
        <strain evidence="1">Duluth1</strain>
        <tissue evidence="1">Whole animal</tissue>
    </source>
</reference>
<dbReference type="Proteomes" id="UP000828390">
    <property type="component" value="Unassembled WGS sequence"/>
</dbReference>